<keyword evidence="5" id="KW-0698">rRNA processing</keyword>
<evidence type="ECO:0000313" key="11">
    <source>
        <dbReference type="EMBL" id="PWN34489.1"/>
    </source>
</evidence>
<comment type="subcellular location">
    <subcellularLocation>
        <location evidence="2">Cytoplasm</location>
    </subcellularLocation>
    <subcellularLocation>
        <location evidence="1">Nucleus</location>
    </subcellularLocation>
</comment>
<gene>
    <name evidence="11" type="ORF">FA14DRAFT_160078</name>
</gene>
<dbReference type="InterPro" id="IPR027408">
    <property type="entry name" value="PNPase/RNase_PH_dom_sf"/>
</dbReference>
<evidence type="ECO:0000256" key="2">
    <source>
        <dbReference type="ARBA" id="ARBA00004496"/>
    </source>
</evidence>
<dbReference type="EMBL" id="KZ819603">
    <property type="protein sequence ID" value="PWN34489.1"/>
    <property type="molecule type" value="Genomic_DNA"/>
</dbReference>
<dbReference type="GO" id="GO:0071028">
    <property type="term" value="P:nuclear mRNA surveillance"/>
    <property type="evidence" value="ECO:0007669"/>
    <property type="project" value="TreeGrafter"/>
</dbReference>
<dbReference type="GO" id="GO:0016075">
    <property type="term" value="P:rRNA catabolic process"/>
    <property type="evidence" value="ECO:0007669"/>
    <property type="project" value="TreeGrafter"/>
</dbReference>
<dbReference type="PANTHER" id="PTHR11953:SF2">
    <property type="entry name" value="EXOSOME COMPLEX COMPONENT MTR3"/>
    <property type="match status" value="1"/>
</dbReference>
<dbReference type="Gene3D" id="3.30.230.70">
    <property type="entry name" value="GHMP Kinase, N-terminal domain"/>
    <property type="match status" value="1"/>
</dbReference>
<dbReference type="InParanoid" id="A0A316VA59"/>
<dbReference type="AlphaFoldDB" id="A0A316VA59"/>
<feature type="region of interest" description="Disordered" evidence="9">
    <location>
        <begin position="72"/>
        <end position="97"/>
    </location>
</feature>
<evidence type="ECO:0000256" key="6">
    <source>
        <dbReference type="ARBA" id="ARBA00022835"/>
    </source>
</evidence>
<evidence type="ECO:0000256" key="9">
    <source>
        <dbReference type="SAM" id="MobiDB-lite"/>
    </source>
</evidence>
<evidence type="ECO:0000313" key="12">
    <source>
        <dbReference type="Proteomes" id="UP000245771"/>
    </source>
</evidence>
<dbReference type="PANTHER" id="PTHR11953">
    <property type="entry name" value="EXOSOME COMPLEX COMPONENT"/>
    <property type="match status" value="1"/>
</dbReference>
<keyword evidence="7" id="KW-0694">RNA-binding</keyword>
<dbReference type="STRING" id="1280837.A0A316VA59"/>
<dbReference type="GO" id="GO:0071051">
    <property type="term" value="P:poly(A)-dependent snoRNA 3'-end processing"/>
    <property type="evidence" value="ECO:0007669"/>
    <property type="project" value="TreeGrafter"/>
</dbReference>
<accession>A0A316VA59</accession>
<evidence type="ECO:0000256" key="5">
    <source>
        <dbReference type="ARBA" id="ARBA00022552"/>
    </source>
</evidence>
<protein>
    <recommendedName>
        <fullName evidence="10">Exoribonuclease phosphorolytic domain-containing protein</fullName>
    </recommendedName>
</protein>
<evidence type="ECO:0000256" key="7">
    <source>
        <dbReference type="ARBA" id="ARBA00022884"/>
    </source>
</evidence>
<dbReference type="InterPro" id="IPR050080">
    <property type="entry name" value="RNase_PH"/>
</dbReference>
<dbReference type="RefSeq" id="XP_025354791.1">
    <property type="nucleotide sequence ID" value="XM_025498519.1"/>
</dbReference>
<sequence>MAGTSTFDRRRINGPETIQPTFALPTTFKKQRSASERQGVHSLFIQTGLVAQASGSAYFESNSVKAACSVFGPRQQSQQNRSQSSATGGSSAGAGSAARSYTNEAELTVDCRFASFATHTRKRAGKDTESSTLASTVRLALLPSIRLDKLPKATIDVFITILQADAGRGQGSTDDEACAAAAATVASCALANAGIELYGLVVGVHGVWGHADGIIVDATHAEAARAKASLTLWSMPALGAVTSLDQTGHMSLEEMEKLLTLLQTASATIHLKAAKAIQDGFKQRHLGES</sequence>
<keyword evidence="4" id="KW-0963">Cytoplasm</keyword>
<feature type="compositionally biased region" description="Low complexity" evidence="9">
    <location>
        <begin position="74"/>
        <end position="97"/>
    </location>
</feature>
<keyword evidence="12" id="KW-1185">Reference proteome</keyword>
<dbReference type="GO" id="GO:0005730">
    <property type="term" value="C:nucleolus"/>
    <property type="evidence" value="ECO:0007669"/>
    <property type="project" value="TreeGrafter"/>
</dbReference>
<evidence type="ECO:0000256" key="3">
    <source>
        <dbReference type="ARBA" id="ARBA00006678"/>
    </source>
</evidence>
<dbReference type="GO" id="GO:0000176">
    <property type="term" value="C:nuclear exosome (RNase complex)"/>
    <property type="evidence" value="ECO:0007669"/>
    <property type="project" value="TreeGrafter"/>
</dbReference>
<dbReference type="GeneID" id="37020300"/>
<proteinExistence type="inferred from homology"/>
<dbReference type="InterPro" id="IPR001247">
    <property type="entry name" value="ExoRNase_PH_dom1"/>
</dbReference>
<dbReference type="GO" id="GO:0003723">
    <property type="term" value="F:RNA binding"/>
    <property type="evidence" value="ECO:0007669"/>
    <property type="project" value="UniProtKB-KW"/>
</dbReference>
<dbReference type="SUPFAM" id="SSF54211">
    <property type="entry name" value="Ribosomal protein S5 domain 2-like"/>
    <property type="match status" value="1"/>
</dbReference>
<keyword evidence="6" id="KW-0271">Exosome</keyword>
<feature type="domain" description="Exoribonuclease phosphorolytic" evidence="10">
    <location>
        <begin position="41"/>
        <end position="196"/>
    </location>
</feature>
<dbReference type="GO" id="GO:0006364">
    <property type="term" value="P:rRNA processing"/>
    <property type="evidence" value="ECO:0007669"/>
    <property type="project" value="UniProtKB-KW"/>
</dbReference>
<dbReference type="SUPFAM" id="SSF55666">
    <property type="entry name" value="Ribonuclease PH domain 2-like"/>
    <property type="match status" value="1"/>
</dbReference>
<dbReference type="OrthoDB" id="2504340at2759"/>
<reference evidence="11 12" key="1">
    <citation type="journal article" date="2018" name="Mol. Biol. Evol.">
        <title>Broad Genomic Sampling Reveals a Smut Pathogenic Ancestry of the Fungal Clade Ustilaginomycotina.</title>
        <authorList>
            <person name="Kijpornyongpan T."/>
            <person name="Mondo S.J."/>
            <person name="Barry K."/>
            <person name="Sandor L."/>
            <person name="Lee J."/>
            <person name="Lipzen A."/>
            <person name="Pangilinan J."/>
            <person name="LaButti K."/>
            <person name="Hainaut M."/>
            <person name="Henrissat B."/>
            <person name="Grigoriev I.V."/>
            <person name="Spatafora J.W."/>
            <person name="Aime M.C."/>
        </authorList>
    </citation>
    <scope>NUCLEOTIDE SEQUENCE [LARGE SCALE GENOMIC DNA]</scope>
    <source>
        <strain evidence="11 12">MCA 3882</strain>
    </source>
</reference>
<keyword evidence="8" id="KW-0539">Nucleus</keyword>
<dbReference type="Proteomes" id="UP000245771">
    <property type="component" value="Unassembled WGS sequence"/>
</dbReference>
<evidence type="ECO:0000256" key="1">
    <source>
        <dbReference type="ARBA" id="ARBA00004123"/>
    </source>
</evidence>
<comment type="similarity">
    <text evidence="3">Belongs to the RNase PH family.</text>
</comment>
<organism evidence="11 12">
    <name type="scientific">Meira miltonrushii</name>
    <dbReference type="NCBI Taxonomy" id="1280837"/>
    <lineage>
        <taxon>Eukaryota</taxon>
        <taxon>Fungi</taxon>
        <taxon>Dikarya</taxon>
        <taxon>Basidiomycota</taxon>
        <taxon>Ustilaginomycotina</taxon>
        <taxon>Exobasidiomycetes</taxon>
        <taxon>Exobasidiales</taxon>
        <taxon>Brachybasidiaceae</taxon>
        <taxon>Meira</taxon>
    </lineage>
</organism>
<dbReference type="InterPro" id="IPR020568">
    <property type="entry name" value="Ribosomal_Su5_D2-typ_SF"/>
</dbReference>
<dbReference type="Pfam" id="PF01138">
    <property type="entry name" value="RNase_PH"/>
    <property type="match status" value="1"/>
</dbReference>
<evidence type="ECO:0000256" key="8">
    <source>
        <dbReference type="ARBA" id="ARBA00023242"/>
    </source>
</evidence>
<dbReference type="FunCoup" id="A0A316VA59">
    <property type="interactions" value="121"/>
</dbReference>
<evidence type="ECO:0000259" key="10">
    <source>
        <dbReference type="Pfam" id="PF01138"/>
    </source>
</evidence>
<evidence type="ECO:0000256" key="4">
    <source>
        <dbReference type="ARBA" id="ARBA00022490"/>
    </source>
</evidence>
<dbReference type="GO" id="GO:0034475">
    <property type="term" value="P:U4 snRNA 3'-end processing"/>
    <property type="evidence" value="ECO:0007669"/>
    <property type="project" value="TreeGrafter"/>
</dbReference>
<dbReference type="InterPro" id="IPR036345">
    <property type="entry name" value="ExoRNase_PH_dom2_sf"/>
</dbReference>
<name>A0A316VA59_9BASI</name>
<dbReference type="GO" id="GO:0000177">
    <property type="term" value="C:cytoplasmic exosome (RNase complex)"/>
    <property type="evidence" value="ECO:0007669"/>
    <property type="project" value="TreeGrafter"/>
</dbReference>